<dbReference type="InterPro" id="IPR040568">
    <property type="entry name" value="LPD16"/>
</dbReference>
<feature type="compositionally biased region" description="Basic and acidic residues" evidence="2">
    <location>
        <begin position="944"/>
        <end position="964"/>
    </location>
</feature>
<evidence type="ECO:0000259" key="7">
    <source>
        <dbReference type="Pfam" id="PF18832"/>
    </source>
</evidence>
<dbReference type="Pfam" id="PF18830">
    <property type="entry name" value="LPD16"/>
    <property type="match status" value="1"/>
</dbReference>
<dbReference type="GO" id="GO:0003697">
    <property type="term" value="F:single-stranded DNA binding"/>
    <property type="evidence" value="ECO:0007669"/>
    <property type="project" value="InterPro"/>
</dbReference>
<protein>
    <submittedName>
        <fullName evidence="8">DUF3849 domain-containing protein</fullName>
    </submittedName>
</protein>
<name>A0A9D2W017_9FIRM</name>
<evidence type="ECO:0000259" key="5">
    <source>
        <dbReference type="Pfam" id="PF14191"/>
    </source>
</evidence>
<reference evidence="8" key="1">
    <citation type="journal article" date="2021" name="PeerJ">
        <title>Extensive microbial diversity within the chicken gut microbiome revealed by metagenomics and culture.</title>
        <authorList>
            <person name="Gilroy R."/>
            <person name="Ravi A."/>
            <person name="Getino M."/>
            <person name="Pursley I."/>
            <person name="Horton D.L."/>
            <person name="Alikhan N.F."/>
            <person name="Baker D."/>
            <person name="Gharbi K."/>
            <person name="Hall N."/>
            <person name="Watson M."/>
            <person name="Adriaenssens E.M."/>
            <person name="Foster-Nyarko E."/>
            <person name="Jarju S."/>
            <person name="Secka A."/>
            <person name="Antonio M."/>
            <person name="Oren A."/>
            <person name="Chaudhuri R.R."/>
            <person name="La Ragione R."/>
            <person name="Hildebrand F."/>
            <person name="Pallen M.J."/>
        </authorList>
    </citation>
    <scope>NUCLEOTIDE SEQUENCE</scope>
    <source>
        <strain evidence="8">USAMLcec4-12693</strain>
    </source>
</reference>
<evidence type="ECO:0000259" key="6">
    <source>
        <dbReference type="Pfam" id="PF18830"/>
    </source>
</evidence>
<dbReference type="AlphaFoldDB" id="A0A9D2W017"/>
<feature type="region of interest" description="Disordered" evidence="2">
    <location>
        <begin position="944"/>
        <end position="1020"/>
    </location>
</feature>
<comment type="caution">
    <text evidence="8">The sequence shown here is derived from an EMBL/GenBank/DDBJ whole genome shotgun (WGS) entry which is preliminary data.</text>
</comment>
<accession>A0A9D2W017</accession>
<dbReference type="Pfam" id="PF14191">
    <property type="entry name" value="YodL"/>
    <property type="match status" value="1"/>
</dbReference>
<dbReference type="Proteomes" id="UP000813420">
    <property type="component" value="Unassembled WGS sequence"/>
</dbReference>
<gene>
    <name evidence="8" type="ORF">K8V39_11520</name>
</gene>
<proteinExistence type="predicted"/>
<dbReference type="InterPro" id="IPR024383">
    <property type="entry name" value="DUF3849"/>
</dbReference>
<dbReference type="RefSeq" id="WP_277272530.1">
    <property type="nucleotide sequence ID" value="NZ_DYXE01000090.1"/>
</dbReference>
<evidence type="ECO:0000256" key="2">
    <source>
        <dbReference type="SAM" id="MobiDB-lite"/>
    </source>
</evidence>
<feature type="domain" description="YodL-like" evidence="5">
    <location>
        <begin position="318"/>
        <end position="416"/>
    </location>
</feature>
<reference evidence="8" key="2">
    <citation type="submission" date="2021-09" db="EMBL/GenBank/DDBJ databases">
        <authorList>
            <person name="Gilroy R."/>
        </authorList>
    </citation>
    <scope>NUCLEOTIDE SEQUENCE</scope>
    <source>
        <strain evidence="8">USAMLcec4-12693</strain>
    </source>
</reference>
<feature type="domain" description="Large polyvalent protein-associated" evidence="7">
    <location>
        <begin position="572"/>
        <end position="654"/>
    </location>
</feature>
<dbReference type="InterPro" id="IPR041258">
    <property type="entry name" value="LPD18"/>
</dbReference>
<feature type="domain" description="N-terminal" evidence="3">
    <location>
        <begin position="10"/>
        <end position="132"/>
    </location>
</feature>
<keyword evidence="1" id="KW-0175">Coiled coil</keyword>
<dbReference type="Pfam" id="PF08401">
    <property type="entry name" value="ArdcN"/>
    <property type="match status" value="1"/>
</dbReference>
<evidence type="ECO:0000256" key="1">
    <source>
        <dbReference type="SAM" id="Coils"/>
    </source>
</evidence>
<evidence type="ECO:0000259" key="3">
    <source>
        <dbReference type="Pfam" id="PF08401"/>
    </source>
</evidence>
<dbReference type="EMBL" id="DYXE01000090">
    <property type="protein sequence ID" value="HJH50873.1"/>
    <property type="molecule type" value="Genomic_DNA"/>
</dbReference>
<dbReference type="Pfam" id="PF18832">
    <property type="entry name" value="LPD18"/>
    <property type="match status" value="1"/>
</dbReference>
<feature type="domain" description="DUF3849" evidence="4">
    <location>
        <begin position="437"/>
        <end position="560"/>
    </location>
</feature>
<evidence type="ECO:0000313" key="8">
    <source>
        <dbReference type="EMBL" id="HJH50873.1"/>
    </source>
</evidence>
<dbReference type="InterPro" id="IPR013610">
    <property type="entry name" value="ArdC_N"/>
</dbReference>
<organism evidence="8 9">
    <name type="scientific">Merdimonas faecis</name>
    <dbReference type="NCBI Taxonomy" id="1653435"/>
    <lineage>
        <taxon>Bacteria</taxon>
        <taxon>Bacillati</taxon>
        <taxon>Bacillota</taxon>
        <taxon>Clostridia</taxon>
        <taxon>Lachnospirales</taxon>
        <taxon>Lachnospiraceae</taxon>
        <taxon>Merdimonas</taxon>
    </lineage>
</organism>
<feature type="coiled-coil region" evidence="1">
    <location>
        <begin position="281"/>
        <end position="308"/>
    </location>
</feature>
<dbReference type="InterPro" id="IPR025923">
    <property type="entry name" value="YodL-like_dom"/>
</dbReference>
<sequence>MAEKDRNKKMKEIMERLEQGVKEIFTSEMYMEYLKTMSQFHNYSFNNTLLIHLQKPDASLVAGYQAWQKKFKRQVRRGEKGIQIIAPAPIREKEEVEKIDPATMEPVLKPDGTPETEEVVYTIPRFRITTVFDVSQTEGEPLPELETPELTGSVGNYEIFMRAIQDVSPVPFRFDEIESGAKGYYNSIEKENVIQEGMSEMQTVKTSIHETAHAKLHDRDLMEELGEKKDQMTREVEAESIAYTVCQHFGLDTSDYSFPYIAGWSSDKNMKELRDSMDTIRKTAGEMIDQIEERIREIQRETQRHQENALFEETQDRYGIYQIREDGAGTAYRFMGMAYLQEKNLAVDGADYQFVYGDELKEGDTLETLYEKFNIAHPEDYTGHSLSVSDVVVLKKDGELTAHYVDSFGYQELADFVTQRRKTQEIQTVKQEYPPLYLSDLSYAMEHKNVDAYLDSRKLNLDCKKAIETAISEHFDGYHLAEDAASDVVEAYGSERVSFVLACTVQHLKADGRLSKETKEWADSFKIPENISRGMDLNADYVVTSHPAVLDGFIDLARQTIGAREQLIEKETTQVTAETKGFRAEGYFGTWHTAEAKEIAGEMFYRMEHDEYGDTVAGIILDADGKLVAEDLEHGFDAGAMEAVTEYLYEKVPEPFIKQFYVVNDAYGDKADREYQYFATLEEALGTYHVQPNHLDKQLGMESREPVTSRMLLICCKNGIEEVEDIEKVSLSGKWMNPEVMDAVNRAVFYLDNRDMEAVYFLPGMEQYFFIQSTDRGYDYTFYDADYREIDGGIYENEDVSEQEAIEDILSGEAGGKPVNYKVMELEGFLDEVEKRQEIATMQKEASICFYAAECMEFPVMGEYYDNLTLEEAFQKYKEIPSERINGIKGIGFRLEDGSMYDGDYELMRAGVISKDAIELVPHYKESPLVQKAMADLEEMLIKENQKENEVQPKYESGREEQDKPVQNVQKQEAEKPTGVRQSVLAALRERQAKQKAQEQKEEQKAEKKSQGHRKGEPEI</sequence>
<dbReference type="Pfam" id="PF12960">
    <property type="entry name" value="DUF3849"/>
    <property type="match status" value="1"/>
</dbReference>
<evidence type="ECO:0000313" key="9">
    <source>
        <dbReference type="Proteomes" id="UP000813420"/>
    </source>
</evidence>
<evidence type="ECO:0000259" key="4">
    <source>
        <dbReference type="Pfam" id="PF12960"/>
    </source>
</evidence>
<feature type="compositionally biased region" description="Basic and acidic residues" evidence="2">
    <location>
        <begin position="988"/>
        <end position="1020"/>
    </location>
</feature>
<feature type="domain" description="Large polyvalent protein-associated" evidence="6">
    <location>
        <begin position="754"/>
        <end position="835"/>
    </location>
</feature>